<reference evidence="5" key="1">
    <citation type="submission" date="2006-12" db="EMBL/GenBank/DDBJ databases">
        <title>Complete sequence of chromosome 2 of Paracoccus denitrificans PD1222.</title>
        <authorList>
            <person name="Copeland A."/>
            <person name="Lucas S."/>
            <person name="Lapidus A."/>
            <person name="Barry K."/>
            <person name="Detter J.C."/>
            <person name="Glavina del Rio T."/>
            <person name="Hammon N."/>
            <person name="Israni S."/>
            <person name="Dalin E."/>
            <person name="Tice H."/>
            <person name="Pitluck S."/>
            <person name="Munk A.C."/>
            <person name="Brettin T."/>
            <person name="Bruce D."/>
            <person name="Han C."/>
            <person name="Tapia R."/>
            <person name="Gilna P."/>
            <person name="Schmutz J."/>
            <person name="Larimer F."/>
            <person name="Land M."/>
            <person name="Hauser L."/>
            <person name="Kyrpides N."/>
            <person name="Lykidis A."/>
            <person name="Spiro S."/>
            <person name="Richardson D.J."/>
            <person name="Moir J.W.B."/>
            <person name="Ferguson S.J."/>
            <person name="van Spanning R.J.M."/>
            <person name="Richardson P."/>
        </authorList>
    </citation>
    <scope>NUCLEOTIDE SEQUENCE [LARGE SCALE GENOMIC DNA]</scope>
    <source>
        <strain evidence="5">Pd 1222</strain>
    </source>
</reference>
<dbReference type="OrthoDB" id="7181739at2"/>
<keyword evidence="2" id="KW-0812">Transmembrane</keyword>
<accession>A1B683</accession>
<keyword evidence="2 4" id="KW-0449">Lipoprotein</keyword>
<keyword evidence="5" id="KW-1185">Reference proteome</keyword>
<dbReference type="GO" id="GO:0015562">
    <property type="term" value="F:efflux transmembrane transporter activity"/>
    <property type="evidence" value="ECO:0007669"/>
    <property type="project" value="InterPro"/>
</dbReference>
<dbReference type="PANTHER" id="PTHR30203">
    <property type="entry name" value="OUTER MEMBRANE CATION EFFLUX PROTEIN"/>
    <property type="match status" value="1"/>
</dbReference>
<dbReference type="Gene3D" id="1.20.1600.10">
    <property type="entry name" value="Outer membrane efflux proteins (OEP)"/>
    <property type="match status" value="1"/>
</dbReference>
<dbReference type="InterPro" id="IPR010131">
    <property type="entry name" value="MdtP/NodT-like"/>
</dbReference>
<dbReference type="EMBL" id="CP000490">
    <property type="protein sequence ID" value="ABL71027.1"/>
    <property type="molecule type" value="Genomic_DNA"/>
</dbReference>
<keyword evidence="2" id="KW-0564">Palmitate</keyword>
<proteinExistence type="inferred from homology"/>
<dbReference type="RefSeq" id="WP_011749217.1">
    <property type="nucleotide sequence ID" value="NC_008687.1"/>
</dbReference>
<dbReference type="PANTHER" id="PTHR30203:SF32">
    <property type="entry name" value="CATION EFFLUX SYSTEM PROTEIN CUSC"/>
    <property type="match status" value="1"/>
</dbReference>
<dbReference type="HOGENOM" id="CLU_012817_13_0_5"/>
<feature type="region of interest" description="Disordered" evidence="3">
    <location>
        <begin position="459"/>
        <end position="482"/>
    </location>
</feature>
<evidence type="ECO:0000256" key="2">
    <source>
        <dbReference type="RuleBase" id="RU362097"/>
    </source>
</evidence>
<name>A1B683_PARDP</name>
<dbReference type="Proteomes" id="UP000000361">
    <property type="component" value="Chromosome 2"/>
</dbReference>
<dbReference type="Gene3D" id="2.20.200.10">
    <property type="entry name" value="Outer membrane efflux proteins (OEP)"/>
    <property type="match status" value="1"/>
</dbReference>
<keyword evidence="2" id="KW-0732">Signal</keyword>
<dbReference type="AlphaFoldDB" id="A1B683"/>
<dbReference type="eggNOG" id="COG1538">
    <property type="taxonomic scope" value="Bacteria"/>
</dbReference>
<keyword evidence="2" id="KW-0472">Membrane</keyword>
<dbReference type="GO" id="GO:0005886">
    <property type="term" value="C:plasma membrane"/>
    <property type="evidence" value="ECO:0007669"/>
    <property type="project" value="UniProtKB-SubCell"/>
</dbReference>
<comment type="similarity">
    <text evidence="1 2">Belongs to the outer membrane factor (OMF) (TC 1.B.17) family.</text>
</comment>
<keyword evidence="2" id="KW-1134">Transmembrane beta strand</keyword>
<dbReference type="SUPFAM" id="SSF56954">
    <property type="entry name" value="Outer membrane efflux proteins (OEP)"/>
    <property type="match status" value="1"/>
</dbReference>
<evidence type="ECO:0000256" key="1">
    <source>
        <dbReference type="ARBA" id="ARBA00007613"/>
    </source>
</evidence>
<dbReference type="InterPro" id="IPR006311">
    <property type="entry name" value="TAT_signal"/>
</dbReference>
<evidence type="ECO:0000313" key="5">
    <source>
        <dbReference type="Proteomes" id="UP000000361"/>
    </source>
</evidence>
<dbReference type="KEGG" id="pde:Pden_2943"/>
<dbReference type="PROSITE" id="PS51318">
    <property type="entry name" value="TAT"/>
    <property type="match status" value="1"/>
</dbReference>
<comment type="subcellular location">
    <subcellularLocation>
        <location evidence="2">Cell membrane</location>
        <topology evidence="2">Lipid-anchor</topology>
    </subcellularLocation>
</comment>
<dbReference type="NCBIfam" id="TIGR01845">
    <property type="entry name" value="outer_NodT"/>
    <property type="match status" value="1"/>
</dbReference>
<sequence length="482" mass="50065">MIQTLPLSRRGLLGGLVSTLALAACNPVSHTAPRAEVAGAFAASSPARRAGANAWWAAFRDKRLDGLIAAGLNRNLDVQTAVATIREAQANARLVGASDLPQVEAQGAAARNRSETGIVESSSATLGVSWLVDLFGQNRAARQGASARLDAAYLSAEVARLTVASAIASAYVDARYYQEALALTRQSLTSRKRTLEMTRTQDAFGSVSRLEVLQAEQLVAQAEAALPGLEVGFDQSVNRLATLTAGRSADLAAQLRQGGGQPRARYSASVGVPADVVRVRPDVRMAERNLAAAAADVGEAQAAFYPRLTLSGSITPTNIGGGGSSKSWGFGPQISLPLFSGGANQAQLSAAQARAEQARLAWQASVLGAVEEVENALAGYNRDARAVAAQSRLVENARETVNLTRSSYELGEADFFPVLDAERSLLSARQELAAAVRQQALNFVALSAASAGGVGLPATSGIDRPAGNGHVPLTSGESRLGD</sequence>
<organism evidence="4 5">
    <name type="scientific">Paracoccus denitrificans (strain Pd 1222)</name>
    <dbReference type="NCBI Taxonomy" id="318586"/>
    <lineage>
        <taxon>Bacteria</taxon>
        <taxon>Pseudomonadati</taxon>
        <taxon>Pseudomonadota</taxon>
        <taxon>Alphaproteobacteria</taxon>
        <taxon>Rhodobacterales</taxon>
        <taxon>Paracoccaceae</taxon>
        <taxon>Paracoccus</taxon>
    </lineage>
</organism>
<dbReference type="GeneID" id="93452624"/>
<dbReference type="Pfam" id="PF02321">
    <property type="entry name" value="OEP"/>
    <property type="match status" value="2"/>
</dbReference>
<dbReference type="InterPro" id="IPR003423">
    <property type="entry name" value="OMP_efflux"/>
</dbReference>
<dbReference type="EnsemblBacteria" id="ABL71027">
    <property type="protein sequence ID" value="ABL71027"/>
    <property type="gene ID" value="Pden_2943"/>
</dbReference>
<evidence type="ECO:0000313" key="4">
    <source>
        <dbReference type="EMBL" id="ABL71027.1"/>
    </source>
</evidence>
<feature type="chain" id="PRO_5001436351" evidence="2">
    <location>
        <begin position="24"/>
        <end position="482"/>
    </location>
</feature>
<feature type="signal peptide" evidence="2">
    <location>
        <begin position="1"/>
        <end position="23"/>
    </location>
</feature>
<protein>
    <submittedName>
        <fullName evidence="4">RND efflux system, outer membrane lipoprotein, NodT family</fullName>
    </submittedName>
</protein>
<evidence type="ECO:0000256" key="3">
    <source>
        <dbReference type="SAM" id="MobiDB-lite"/>
    </source>
</evidence>
<dbReference type="STRING" id="318586.Pden_2943"/>
<gene>
    <name evidence="4" type="ordered locus">Pden_2943</name>
</gene>